<comment type="caution">
    <text evidence="4">The sequence shown here is derived from an EMBL/GenBank/DDBJ whole genome shotgun (WGS) entry which is preliminary data.</text>
</comment>
<protein>
    <recommendedName>
        <fullName evidence="3">F-box domain-containing protein</fullName>
    </recommendedName>
</protein>
<accession>A0A9Q1QS85</accession>
<reference evidence="4" key="1">
    <citation type="submission" date="2022-04" db="EMBL/GenBank/DDBJ databases">
        <title>Carnegiea gigantea Genome sequencing and assembly v2.</title>
        <authorList>
            <person name="Copetti D."/>
            <person name="Sanderson M.J."/>
            <person name="Burquez A."/>
            <person name="Wojciechowski M.F."/>
        </authorList>
    </citation>
    <scope>NUCLEOTIDE SEQUENCE</scope>
    <source>
        <strain evidence="4">SGP5-SGP5p</strain>
        <tissue evidence="4">Aerial part</tissue>
    </source>
</reference>
<sequence>MNLEPRSEKRRQRQATIIPSLDQDILCIIFSFLDIFDLVRCSIVCKSWNLIIRRSRLLHALYCKQPDADAASSQSIDFERPLNILLKDMAMRRHKSALVEGTVRVDEWRGHATVIDQCRMKMGLILTGAGDKVMRLWSSEDYKCLTEYSFGDEAPLVDFDFDESKVVGLVGTRICIWRRRGDRSIFPAREGTFTKGLCMRQLMASYIASTFLFPGQAIFCLNAR</sequence>
<keyword evidence="2" id="KW-0677">Repeat</keyword>
<dbReference type="AlphaFoldDB" id="A0A9Q1QS85"/>
<proteinExistence type="predicted"/>
<evidence type="ECO:0000313" key="4">
    <source>
        <dbReference type="EMBL" id="KAJ8451726.1"/>
    </source>
</evidence>
<name>A0A9Q1QS85_9CARY</name>
<dbReference type="InterPro" id="IPR015943">
    <property type="entry name" value="WD40/YVTN_repeat-like_dom_sf"/>
</dbReference>
<dbReference type="PANTHER" id="PTHR44436:SF1">
    <property type="entry name" value="F-BOX_WD REPEAT-CONTAINING PROTEIN 2"/>
    <property type="match status" value="1"/>
</dbReference>
<dbReference type="EMBL" id="JAKOGI010000007">
    <property type="protein sequence ID" value="KAJ8451726.1"/>
    <property type="molecule type" value="Genomic_DNA"/>
</dbReference>
<dbReference type="InterPro" id="IPR042627">
    <property type="entry name" value="FBXW2"/>
</dbReference>
<keyword evidence="5" id="KW-1185">Reference proteome</keyword>
<dbReference type="SUPFAM" id="SSF81383">
    <property type="entry name" value="F-box domain"/>
    <property type="match status" value="1"/>
</dbReference>
<organism evidence="4 5">
    <name type="scientific">Carnegiea gigantea</name>
    <dbReference type="NCBI Taxonomy" id="171969"/>
    <lineage>
        <taxon>Eukaryota</taxon>
        <taxon>Viridiplantae</taxon>
        <taxon>Streptophyta</taxon>
        <taxon>Embryophyta</taxon>
        <taxon>Tracheophyta</taxon>
        <taxon>Spermatophyta</taxon>
        <taxon>Magnoliopsida</taxon>
        <taxon>eudicotyledons</taxon>
        <taxon>Gunneridae</taxon>
        <taxon>Pentapetalae</taxon>
        <taxon>Caryophyllales</taxon>
        <taxon>Cactineae</taxon>
        <taxon>Cactaceae</taxon>
        <taxon>Cactoideae</taxon>
        <taxon>Echinocereeae</taxon>
        <taxon>Carnegiea</taxon>
    </lineage>
</organism>
<dbReference type="OrthoDB" id="1734762at2759"/>
<feature type="domain" description="F-box" evidence="3">
    <location>
        <begin position="15"/>
        <end position="61"/>
    </location>
</feature>
<evidence type="ECO:0000313" key="5">
    <source>
        <dbReference type="Proteomes" id="UP001153076"/>
    </source>
</evidence>
<dbReference type="SUPFAM" id="SSF50978">
    <property type="entry name" value="WD40 repeat-like"/>
    <property type="match status" value="1"/>
</dbReference>
<dbReference type="InterPro" id="IPR036322">
    <property type="entry name" value="WD40_repeat_dom_sf"/>
</dbReference>
<dbReference type="Gene3D" id="1.20.1280.50">
    <property type="match status" value="1"/>
</dbReference>
<evidence type="ECO:0000259" key="3">
    <source>
        <dbReference type="PROSITE" id="PS50181"/>
    </source>
</evidence>
<gene>
    <name evidence="4" type="ORF">Cgig2_007209</name>
</gene>
<evidence type="ECO:0000256" key="1">
    <source>
        <dbReference type="ARBA" id="ARBA00022574"/>
    </source>
</evidence>
<evidence type="ECO:0000256" key="2">
    <source>
        <dbReference type="ARBA" id="ARBA00022737"/>
    </source>
</evidence>
<dbReference type="Proteomes" id="UP001153076">
    <property type="component" value="Unassembled WGS sequence"/>
</dbReference>
<dbReference type="PANTHER" id="PTHR44436">
    <property type="entry name" value="F-BOX/WD REPEAT-CONTAINING PROTEIN 2"/>
    <property type="match status" value="1"/>
</dbReference>
<dbReference type="InterPro" id="IPR001810">
    <property type="entry name" value="F-box_dom"/>
</dbReference>
<dbReference type="InterPro" id="IPR036047">
    <property type="entry name" value="F-box-like_dom_sf"/>
</dbReference>
<dbReference type="SMART" id="SM00256">
    <property type="entry name" value="FBOX"/>
    <property type="match status" value="1"/>
</dbReference>
<dbReference type="Gene3D" id="2.130.10.10">
    <property type="entry name" value="YVTN repeat-like/Quinoprotein amine dehydrogenase"/>
    <property type="match status" value="1"/>
</dbReference>
<keyword evidence="1" id="KW-0853">WD repeat</keyword>
<dbReference type="Pfam" id="PF00646">
    <property type="entry name" value="F-box"/>
    <property type="match status" value="1"/>
</dbReference>
<dbReference type="PROSITE" id="PS50181">
    <property type="entry name" value="FBOX"/>
    <property type="match status" value="1"/>
</dbReference>